<dbReference type="KEGG" id="bdw:94334409"/>
<dbReference type="PANTHER" id="PTHR33598:SF4">
    <property type="entry name" value="OS02G0833400 PROTEIN"/>
    <property type="match status" value="1"/>
</dbReference>
<accession>A0AAD9UPP9</accession>
<dbReference type="EMBL" id="JALLKP010000001">
    <property type="protein sequence ID" value="KAK2197112.1"/>
    <property type="molecule type" value="Genomic_DNA"/>
</dbReference>
<proteinExistence type="predicted"/>
<evidence type="ECO:0000313" key="3">
    <source>
        <dbReference type="Proteomes" id="UP001214638"/>
    </source>
</evidence>
<comment type="caution">
    <text evidence="2">The sequence shown here is derived from an EMBL/GenBank/DDBJ whole genome shotgun (WGS) entry which is preliminary data.</text>
</comment>
<organism evidence="2 3">
    <name type="scientific">Babesia duncani</name>
    <dbReference type="NCBI Taxonomy" id="323732"/>
    <lineage>
        <taxon>Eukaryota</taxon>
        <taxon>Sar</taxon>
        <taxon>Alveolata</taxon>
        <taxon>Apicomplexa</taxon>
        <taxon>Aconoidasida</taxon>
        <taxon>Piroplasmida</taxon>
        <taxon>Babesiidae</taxon>
        <taxon>Babesia</taxon>
    </lineage>
</organism>
<sequence>MYGKRRSSSLLNGRNVGGRFQDSGNGLMARIWRSLSWMFSSEGKASDSLNGPRQFENRFVPLSLVPDKHRGYKIKASSDLGNLPPDEESHKKSNPYNSLVFAQPTDILNLFTEKAPIRVREAVRKILSQLTGSIGKFCIETMLITTPDRLASLLNNLQMTGYLLWNAEYRYSLCEELNPGSYSSDFPNEDEEKDLGPRTDLQDTLFQFVKTLPDEIVYGLVENVSVPVVDAMRRSVDSAIDALTNGAANQIAAATTATTHLHSRVLVQQTGSSTLHLCFWHLALGYWFRDLEVKLELASAINTN</sequence>
<dbReference type="RefSeq" id="XP_067803954.1">
    <property type="nucleotide sequence ID" value="XM_067945163.1"/>
</dbReference>
<dbReference type="AlphaFoldDB" id="A0AAD9UPP9"/>
<evidence type="ECO:0000313" key="2">
    <source>
        <dbReference type="EMBL" id="KAK2197112.1"/>
    </source>
</evidence>
<name>A0AAD9UPP9_9APIC</name>
<dbReference type="InterPro" id="IPR008479">
    <property type="entry name" value="DUF760"/>
</dbReference>
<dbReference type="GeneID" id="94334409"/>
<feature type="region of interest" description="Disordered" evidence="1">
    <location>
        <begin position="75"/>
        <end position="94"/>
    </location>
</feature>
<dbReference type="Proteomes" id="UP001214638">
    <property type="component" value="Unassembled WGS sequence"/>
</dbReference>
<reference evidence="2" key="1">
    <citation type="journal article" date="2023" name="Nat. Microbiol.">
        <title>Babesia duncani multi-omics identifies virulence factors and drug targets.</title>
        <authorList>
            <person name="Singh P."/>
            <person name="Lonardi S."/>
            <person name="Liang Q."/>
            <person name="Vydyam P."/>
            <person name="Khabirova E."/>
            <person name="Fang T."/>
            <person name="Gihaz S."/>
            <person name="Thekkiniath J."/>
            <person name="Munshi M."/>
            <person name="Abel S."/>
            <person name="Ciampossin L."/>
            <person name="Batugedara G."/>
            <person name="Gupta M."/>
            <person name="Lu X.M."/>
            <person name="Lenz T."/>
            <person name="Chakravarty S."/>
            <person name="Cornillot E."/>
            <person name="Hu Y."/>
            <person name="Ma W."/>
            <person name="Gonzalez L.M."/>
            <person name="Sanchez S."/>
            <person name="Estrada K."/>
            <person name="Sanchez-Flores A."/>
            <person name="Montero E."/>
            <person name="Harb O.S."/>
            <person name="Le Roch K.G."/>
            <person name="Mamoun C.B."/>
        </authorList>
    </citation>
    <scope>NUCLEOTIDE SEQUENCE</scope>
    <source>
        <strain evidence="2">WA1</strain>
    </source>
</reference>
<protein>
    <submittedName>
        <fullName evidence="2">Uncharacterized protein</fullName>
    </submittedName>
</protein>
<gene>
    <name evidence="2" type="ORF">BdWA1_000111</name>
</gene>
<keyword evidence="3" id="KW-1185">Reference proteome</keyword>
<dbReference type="PANTHER" id="PTHR33598">
    <property type="entry name" value="OS02G0833400 PROTEIN"/>
    <property type="match status" value="1"/>
</dbReference>
<evidence type="ECO:0000256" key="1">
    <source>
        <dbReference type="SAM" id="MobiDB-lite"/>
    </source>
</evidence>
<dbReference type="Pfam" id="PF05542">
    <property type="entry name" value="DUF760"/>
    <property type="match status" value="2"/>
</dbReference>